<keyword evidence="3" id="KW-0479">Metal-binding</keyword>
<evidence type="ECO:0000256" key="3">
    <source>
        <dbReference type="ARBA" id="ARBA00022723"/>
    </source>
</evidence>
<keyword evidence="4" id="KW-0560">Oxidoreductase</keyword>
<evidence type="ECO:0000313" key="7">
    <source>
        <dbReference type="Proteomes" id="UP000092578"/>
    </source>
</evidence>
<dbReference type="PANTHER" id="PTHR24302">
    <property type="entry name" value="CYTOCHROME P450 FAMILY 3"/>
    <property type="match status" value="1"/>
</dbReference>
<sequence length="421" mass="49082">MIFVTSGRSIPKEKGLDHTLALLKEGYNFIPERRSELQSDIFQTRILGQKAICIAGEEAASVFYDENLFTRKGAAPKRVQKTLFGENAIQTLDGEEHKQRKRMFLSMMTPGRLDELAKITREQWRAKIPEWEQRDEIVLFHEAEEIMCRIACQWAGVPITEVEVKQRAIDFGTMIDTFASVGERYREGKKARSRSEEWIEKIIKQIRAKKLHPLENTAAYIIAWHRDLKGKLLDDRMAAIELINILRPIVAIGRFVTFGALALRDYPEEREKVKDDQGGYSQLFVQEVRRFYPFGPFTGARVREDFTWRDYEFKKGTLVLLDIYGTNHHPDLWEHPEEFRPERFKDWKESPFSFIPQGGGDHYMGHRCAGEWVTVLVMKESLEFLTKEITYDVPTQDLTYEMGRIPALPNSRFIIKNIQQS</sequence>
<gene>
    <name evidence="6" type="ORF">A8F95_08275</name>
</gene>
<dbReference type="AlphaFoldDB" id="A0A1B9ATW9"/>
<dbReference type="EMBL" id="MAYT01000023">
    <property type="protein sequence ID" value="OCA87239.1"/>
    <property type="molecule type" value="Genomic_DNA"/>
</dbReference>
<dbReference type="Pfam" id="PF00067">
    <property type="entry name" value="p450"/>
    <property type="match status" value="1"/>
</dbReference>
<dbReference type="InterPro" id="IPR050705">
    <property type="entry name" value="Cytochrome_P450_3A"/>
</dbReference>
<name>A0A1B9ATW9_9BACI</name>
<dbReference type="InterPro" id="IPR001128">
    <property type="entry name" value="Cyt_P450"/>
</dbReference>
<keyword evidence="7" id="KW-1185">Reference proteome</keyword>
<dbReference type="GO" id="GO:0004497">
    <property type="term" value="F:monooxygenase activity"/>
    <property type="evidence" value="ECO:0007669"/>
    <property type="project" value="InterPro"/>
</dbReference>
<evidence type="ECO:0000256" key="2">
    <source>
        <dbReference type="ARBA" id="ARBA00022617"/>
    </source>
</evidence>
<comment type="caution">
    <text evidence="6">The sequence shown here is derived from an EMBL/GenBank/DDBJ whole genome shotgun (WGS) entry which is preliminary data.</text>
</comment>
<organism evidence="6 7">
    <name type="scientific">Pseudobacillus wudalianchiensis</name>
    <dbReference type="NCBI Taxonomy" id="1743143"/>
    <lineage>
        <taxon>Bacteria</taxon>
        <taxon>Bacillati</taxon>
        <taxon>Bacillota</taxon>
        <taxon>Bacilli</taxon>
        <taxon>Bacillales</taxon>
        <taxon>Bacillaceae</taxon>
        <taxon>Pseudobacillus</taxon>
    </lineage>
</organism>
<proteinExistence type="inferred from homology"/>
<evidence type="ECO:0000256" key="1">
    <source>
        <dbReference type="ARBA" id="ARBA00010617"/>
    </source>
</evidence>
<dbReference type="GO" id="GO:0020037">
    <property type="term" value="F:heme binding"/>
    <property type="evidence" value="ECO:0007669"/>
    <property type="project" value="InterPro"/>
</dbReference>
<dbReference type="SUPFAM" id="SSF48264">
    <property type="entry name" value="Cytochrome P450"/>
    <property type="match status" value="1"/>
</dbReference>
<dbReference type="GO" id="GO:0005506">
    <property type="term" value="F:iron ion binding"/>
    <property type="evidence" value="ECO:0007669"/>
    <property type="project" value="InterPro"/>
</dbReference>
<comment type="similarity">
    <text evidence="1">Belongs to the cytochrome P450 family.</text>
</comment>
<dbReference type="PANTHER" id="PTHR24302:SF15">
    <property type="entry name" value="FATTY-ACID PEROXYGENASE"/>
    <property type="match status" value="1"/>
</dbReference>
<accession>A0A1B9ATW9</accession>
<dbReference type="InterPro" id="IPR036396">
    <property type="entry name" value="Cyt_P450_sf"/>
</dbReference>
<dbReference type="CDD" id="cd11067">
    <property type="entry name" value="CYP152"/>
    <property type="match status" value="1"/>
</dbReference>
<reference evidence="7" key="1">
    <citation type="submission" date="2016-05" db="EMBL/GenBank/DDBJ databases">
        <authorList>
            <person name="Liu B."/>
            <person name="Wang J."/>
            <person name="Zhu Y."/>
            <person name="Liu G."/>
            <person name="Chen Q."/>
            <person name="Chen Z."/>
            <person name="Lan J."/>
            <person name="Che J."/>
            <person name="Ge C."/>
            <person name="Shi H."/>
            <person name="Pan Z."/>
            <person name="Liu X."/>
        </authorList>
    </citation>
    <scope>NUCLEOTIDE SEQUENCE [LARGE SCALE GENOMIC DNA]</scope>
    <source>
        <strain evidence="7">FJAT-27215</strain>
    </source>
</reference>
<dbReference type="Proteomes" id="UP000092578">
    <property type="component" value="Unassembled WGS sequence"/>
</dbReference>
<keyword evidence="5" id="KW-0408">Iron</keyword>
<evidence type="ECO:0000313" key="6">
    <source>
        <dbReference type="EMBL" id="OCA87239.1"/>
    </source>
</evidence>
<evidence type="ECO:0000256" key="5">
    <source>
        <dbReference type="ARBA" id="ARBA00023004"/>
    </source>
</evidence>
<dbReference type="Gene3D" id="1.10.630.10">
    <property type="entry name" value="Cytochrome P450"/>
    <property type="match status" value="1"/>
</dbReference>
<keyword evidence="2" id="KW-0349">Heme</keyword>
<protein>
    <submittedName>
        <fullName evidence="6">Cytochrome</fullName>
    </submittedName>
</protein>
<evidence type="ECO:0000256" key="4">
    <source>
        <dbReference type="ARBA" id="ARBA00023002"/>
    </source>
</evidence>
<dbReference type="GO" id="GO:0016705">
    <property type="term" value="F:oxidoreductase activity, acting on paired donors, with incorporation or reduction of molecular oxygen"/>
    <property type="evidence" value="ECO:0007669"/>
    <property type="project" value="InterPro"/>
</dbReference>